<dbReference type="PANTHER" id="PTHR33653">
    <property type="entry name" value="RIBONUCLEASE VAPC2"/>
    <property type="match status" value="1"/>
</dbReference>
<evidence type="ECO:0000313" key="11">
    <source>
        <dbReference type="Proteomes" id="UP000002964"/>
    </source>
</evidence>
<proteinExistence type="inferred from homology"/>
<name>H8Z6Y2_9GAMM</name>
<keyword evidence="3 8" id="KW-0540">Nuclease</keyword>
<comment type="function">
    <text evidence="8">Toxic component of a toxin-antitoxin (TA) system. An RNase.</text>
</comment>
<dbReference type="RefSeq" id="WP_009150170.1">
    <property type="nucleotide sequence ID" value="NZ_CP121471.1"/>
</dbReference>
<dbReference type="STRING" id="631362.Thi970DRAFT_03364"/>
<evidence type="ECO:0000256" key="5">
    <source>
        <dbReference type="ARBA" id="ARBA00022801"/>
    </source>
</evidence>
<keyword evidence="4 8" id="KW-0479">Metal-binding</keyword>
<evidence type="ECO:0000256" key="3">
    <source>
        <dbReference type="ARBA" id="ARBA00022722"/>
    </source>
</evidence>
<dbReference type="GO" id="GO:0004540">
    <property type="term" value="F:RNA nuclease activity"/>
    <property type="evidence" value="ECO:0007669"/>
    <property type="project" value="InterPro"/>
</dbReference>
<reference evidence="11" key="1">
    <citation type="submission" date="2011-06" db="EMBL/GenBank/DDBJ databases">
        <authorList>
            <consortium name="US DOE Joint Genome Institute (JGI-PGF)"/>
            <person name="Lucas S."/>
            <person name="Han J."/>
            <person name="Lapidus A."/>
            <person name="Cheng J.-F."/>
            <person name="Goodwin L."/>
            <person name="Pitluck S."/>
            <person name="Peters L."/>
            <person name="Land M.L."/>
            <person name="Hauser L."/>
            <person name="Vogl K."/>
            <person name="Liu Z."/>
            <person name="Overmann J."/>
            <person name="Frigaard N.-U."/>
            <person name="Bryant D.A."/>
            <person name="Woyke T.J."/>
        </authorList>
    </citation>
    <scope>NUCLEOTIDE SEQUENCE [LARGE SCALE GENOMIC DNA]</scope>
    <source>
        <strain evidence="11">970</strain>
    </source>
</reference>
<dbReference type="EMBL" id="JH603170">
    <property type="protein sequence ID" value="EIC19767.1"/>
    <property type="molecule type" value="Genomic_DNA"/>
</dbReference>
<keyword evidence="2 8" id="KW-1277">Toxin-antitoxin system</keyword>
<dbReference type="AlphaFoldDB" id="H8Z6Y2"/>
<feature type="binding site" evidence="8">
    <location>
        <position position="7"/>
    </location>
    <ligand>
        <name>Mg(2+)</name>
        <dbReference type="ChEBI" id="CHEBI:18420"/>
    </ligand>
</feature>
<keyword evidence="5 8" id="KW-0378">Hydrolase</keyword>
<dbReference type="InterPro" id="IPR022907">
    <property type="entry name" value="VapC_family"/>
</dbReference>
<dbReference type="SUPFAM" id="SSF88723">
    <property type="entry name" value="PIN domain-like"/>
    <property type="match status" value="1"/>
</dbReference>
<reference evidence="10 11" key="2">
    <citation type="submission" date="2011-11" db="EMBL/GenBank/DDBJ databases">
        <authorList>
            <consortium name="US DOE Joint Genome Institute"/>
            <person name="Lucas S."/>
            <person name="Han J."/>
            <person name="Lapidus A."/>
            <person name="Cheng J.-F."/>
            <person name="Goodwin L."/>
            <person name="Pitluck S."/>
            <person name="Peters L."/>
            <person name="Ovchinnikova G."/>
            <person name="Zhang X."/>
            <person name="Detter J.C."/>
            <person name="Han C."/>
            <person name="Tapia R."/>
            <person name="Land M."/>
            <person name="Hauser L."/>
            <person name="Kyrpides N."/>
            <person name="Ivanova N."/>
            <person name="Pagani I."/>
            <person name="Vogl K."/>
            <person name="Liu Z."/>
            <person name="Overmann J."/>
            <person name="Frigaard N.-U."/>
            <person name="Bryant D."/>
            <person name="Woyke T."/>
        </authorList>
    </citation>
    <scope>NUCLEOTIDE SEQUENCE [LARGE SCALE GENOMIC DNA]</scope>
    <source>
        <strain evidence="10 11">970</strain>
    </source>
</reference>
<dbReference type="HAMAP" id="MF_00265">
    <property type="entry name" value="VapC_Nob1"/>
    <property type="match status" value="1"/>
</dbReference>
<evidence type="ECO:0000256" key="4">
    <source>
        <dbReference type="ARBA" id="ARBA00022723"/>
    </source>
</evidence>
<protein>
    <recommendedName>
        <fullName evidence="8">Ribonuclease VapC</fullName>
        <shortName evidence="8">RNase VapC</shortName>
        <ecNumber evidence="8">3.1.-.-</ecNumber>
    </recommendedName>
    <alternativeName>
        <fullName evidence="8">Toxin VapC</fullName>
    </alternativeName>
</protein>
<feature type="domain" description="PIN" evidence="9">
    <location>
        <begin position="5"/>
        <end position="127"/>
    </location>
</feature>
<comment type="cofactor">
    <cofactor evidence="1 8">
        <name>Mg(2+)</name>
        <dbReference type="ChEBI" id="CHEBI:18420"/>
    </cofactor>
</comment>
<keyword evidence="8" id="KW-0800">Toxin</keyword>
<dbReference type="Gene3D" id="3.40.50.1010">
    <property type="entry name" value="5'-nuclease"/>
    <property type="match status" value="1"/>
</dbReference>
<comment type="similarity">
    <text evidence="7 8">Belongs to the PINc/VapC protein family.</text>
</comment>
<keyword evidence="6 8" id="KW-0460">Magnesium</keyword>
<dbReference type="HOGENOM" id="CLU_118482_5_2_6"/>
<dbReference type="InterPro" id="IPR050556">
    <property type="entry name" value="Type_II_TA_system_RNase"/>
</dbReference>
<evidence type="ECO:0000256" key="6">
    <source>
        <dbReference type="ARBA" id="ARBA00022842"/>
    </source>
</evidence>
<dbReference type="PANTHER" id="PTHR33653:SF1">
    <property type="entry name" value="RIBONUCLEASE VAPC2"/>
    <property type="match status" value="1"/>
</dbReference>
<dbReference type="OrthoDB" id="9804823at2"/>
<accession>H8Z6Y2</accession>
<dbReference type="Pfam" id="PF01850">
    <property type="entry name" value="PIN"/>
    <property type="match status" value="1"/>
</dbReference>
<dbReference type="InterPro" id="IPR029060">
    <property type="entry name" value="PIN-like_dom_sf"/>
</dbReference>
<keyword evidence="11" id="KW-1185">Reference proteome</keyword>
<dbReference type="InterPro" id="IPR002716">
    <property type="entry name" value="PIN_dom"/>
</dbReference>
<evidence type="ECO:0000256" key="2">
    <source>
        <dbReference type="ARBA" id="ARBA00022649"/>
    </source>
</evidence>
<dbReference type="GO" id="GO:0016787">
    <property type="term" value="F:hydrolase activity"/>
    <property type="evidence" value="ECO:0007669"/>
    <property type="project" value="UniProtKB-KW"/>
</dbReference>
<evidence type="ECO:0000256" key="7">
    <source>
        <dbReference type="ARBA" id="ARBA00038093"/>
    </source>
</evidence>
<dbReference type="CDD" id="cd18744">
    <property type="entry name" value="PIN_VapC4-5_FitB-like"/>
    <property type="match status" value="1"/>
</dbReference>
<gene>
    <name evidence="8" type="primary">vapC</name>
    <name evidence="10" type="ORF">Thi970DRAFT_03364</name>
</gene>
<evidence type="ECO:0000256" key="8">
    <source>
        <dbReference type="HAMAP-Rule" id="MF_00265"/>
    </source>
</evidence>
<evidence type="ECO:0000256" key="1">
    <source>
        <dbReference type="ARBA" id="ARBA00001946"/>
    </source>
</evidence>
<dbReference type="EC" id="3.1.-.-" evidence="8"/>
<dbReference type="eggNOG" id="COG1487">
    <property type="taxonomic scope" value="Bacteria"/>
</dbReference>
<feature type="binding site" evidence="8">
    <location>
        <position position="100"/>
    </location>
    <ligand>
        <name>Mg(2+)</name>
        <dbReference type="ChEBI" id="CHEBI:18420"/>
    </ligand>
</feature>
<evidence type="ECO:0000313" key="10">
    <source>
        <dbReference type="EMBL" id="EIC19767.1"/>
    </source>
</evidence>
<dbReference type="Proteomes" id="UP000002964">
    <property type="component" value="Unassembled WGS sequence"/>
</dbReference>
<dbReference type="GO" id="GO:0090729">
    <property type="term" value="F:toxin activity"/>
    <property type="evidence" value="ECO:0007669"/>
    <property type="project" value="UniProtKB-KW"/>
</dbReference>
<evidence type="ECO:0000259" key="9">
    <source>
        <dbReference type="Pfam" id="PF01850"/>
    </source>
</evidence>
<dbReference type="GO" id="GO:0000287">
    <property type="term" value="F:magnesium ion binding"/>
    <property type="evidence" value="ECO:0007669"/>
    <property type="project" value="UniProtKB-UniRule"/>
</dbReference>
<organism evidence="10 11">
    <name type="scientific">Thiorhodovibrio frisius</name>
    <dbReference type="NCBI Taxonomy" id="631362"/>
    <lineage>
        <taxon>Bacteria</taxon>
        <taxon>Pseudomonadati</taxon>
        <taxon>Pseudomonadota</taxon>
        <taxon>Gammaproteobacteria</taxon>
        <taxon>Chromatiales</taxon>
        <taxon>Chromatiaceae</taxon>
        <taxon>Thiorhodovibrio</taxon>
    </lineage>
</organism>
<sequence length="144" mass="16346">MKPALLDTDVLSLYLKAGDKAVVQHGRQYISDHGSLNFSIITYYEIVSGLRHRDARKQLQSFFAFVARNRLLPMTRRSADLAAEHYARLRLLGTPLDDIDLLIAGIALEHGLVLVTRNRNHFDRIDGLLIDDWSNPQPLEQPEA</sequence>